<evidence type="ECO:0000313" key="8">
    <source>
        <dbReference type="Proteomes" id="UP000315252"/>
    </source>
</evidence>
<dbReference type="EMBL" id="VHSH01000007">
    <property type="protein sequence ID" value="TQV77715.1"/>
    <property type="molecule type" value="Genomic_DNA"/>
</dbReference>
<evidence type="ECO:0000313" key="7">
    <source>
        <dbReference type="EMBL" id="TQV77715.1"/>
    </source>
</evidence>
<proteinExistence type="inferred from homology"/>
<organism evidence="7 8">
    <name type="scientific">Denitrobaculum tricleocarpae</name>
    <dbReference type="NCBI Taxonomy" id="2591009"/>
    <lineage>
        <taxon>Bacteria</taxon>
        <taxon>Pseudomonadati</taxon>
        <taxon>Pseudomonadota</taxon>
        <taxon>Alphaproteobacteria</taxon>
        <taxon>Rhodospirillales</taxon>
        <taxon>Rhodospirillaceae</taxon>
        <taxon>Denitrobaculum</taxon>
    </lineage>
</organism>
<dbReference type="UniPathway" id="UPA00193"/>
<keyword evidence="3 6" id="KW-0285">Flavoprotein</keyword>
<evidence type="ECO:0000256" key="2">
    <source>
        <dbReference type="ARBA" id="ARBA00004777"/>
    </source>
</evidence>
<protein>
    <recommendedName>
        <fullName evidence="6">Methylenetetrahydrofolate reductase</fullName>
    </recommendedName>
</protein>
<evidence type="ECO:0000256" key="5">
    <source>
        <dbReference type="ARBA" id="ARBA00023002"/>
    </source>
</evidence>
<keyword evidence="5 6" id="KW-0560">Oxidoreductase</keyword>
<dbReference type="RefSeq" id="WP_142898059.1">
    <property type="nucleotide sequence ID" value="NZ_ML660058.1"/>
</dbReference>
<evidence type="ECO:0000256" key="1">
    <source>
        <dbReference type="ARBA" id="ARBA00001974"/>
    </source>
</evidence>
<dbReference type="AlphaFoldDB" id="A0A545TKH4"/>
<gene>
    <name evidence="7" type="ORF">FKG95_19310</name>
</gene>
<evidence type="ECO:0000256" key="4">
    <source>
        <dbReference type="ARBA" id="ARBA00022827"/>
    </source>
</evidence>
<comment type="cofactor">
    <cofactor evidence="1 6">
        <name>FAD</name>
        <dbReference type="ChEBI" id="CHEBI:57692"/>
    </cofactor>
</comment>
<dbReference type="Pfam" id="PF02219">
    <property type="entry name" value="MTHFR"/>
    <property type="match status" value="1"/>
</dbReference>
<reference evidence="7 8" key="1">
    <citation type="submission" date="2019-06" db="EMBL/GenBank/DDBJ databases">
        <title>Whole genome sequence for Rhodospirillaceae sp. R148.</title>
        <authorList>
            <person name="Wang G."/>
        </authorList>
    </citation>
    <scope>NUCLEOTIDE SEQUENCE [LARGE SCALE GENOMIC DNA]</scope>
    <source>
        <strain evidence="7 8">R148</strain>
    </source>
</reference>
<dbReference type="GO" id="GO:0006555">
    <property type="term" value="P:methionine metabolic process"/>
    <property type="evidence" value="ECO:0007669"/>
    <property type="project" value="InterPro"/>
</dbReference>
<comment type="pathway">
    <text evidence="2 6">One-carbon metabolism; tetrahydrofolate interconversion.</text>
</comment>
<comment type="similarity">
    <text evidence="6">Belongs to the methylenetetrahydrofolate reductase family.</text>
</comment>
<accession>A0A545TKH4</accession>
<evidence type="ECO:0000256" key="6">
    <source>
        <dbReference type="RuleBase" id="RU003862"/>
    </source>
</evidence>
<keyword evidence="4 6" id="KW-0274">FAD</keyword>
<dbReference type="SUPFAM" id="SSF51730">
    <property type="entry name" value="FAD-linked oxidoreductase"/>
    <property type="match status" value="1"/>
</dbReference>
<dbReference type="InterPro" id="IPR029041">
    <property type="entry name" value="FAD-linked_oxidoreductase-like"/>
</dbReference>
<dbReference type="Gene3D" id="3.20.20.220">
    <property type="match status" value="1"/>
</dbReference>
<dbReference type="InterPro" id="IPR003171">
    <property type="entry name" value="Mehydrof_redctse-like"/>
</dbReference>
<sequence length="320" mass="34430">MNVFSSAAPAATFSSLSEADPMKQQIIDFMRDFSIETTPGSALKIPDYREHLRPGAKVAVTFLPGSDFADTIATAKRLKEEGFQPLPHFAARSIVSAAVMEENLKKLQAEVGIDEVVALGGAVDTPLGEFESSMDLLETGLFDKYGIREIGVAGHPEGSPDISPQGLKDAITWKNAFAERTGAKLYIATQFCFEAAPIIAWDRAIQAEGNKLPIHIGAPGLATIKTLINHAKACGVGPSMRFLTRQAMNVAKLMTVNAPDKLIMDLAQYRAEDPNCGIAKVHMYPLGGLKKSAAWSYAVVDGDFTMDPKGKGFKVTRDIG</sequence>
<dbReference type="Proteomes" id="UP000315252">
    <property type="component" value="Unassembled WGS sequence"/>
</dbReference>
<dbReference type="GO" id="GO:0035999">
    <property type="term" value="P:tetrahydrofolate interconversion"/>
    <property type="evidence" value="ECO:0007669"/>
    <property type="project" value="UniProtKB-UniPathway"/>
</dbReference>
<dbReference type="OrthoDB" id="9812555at2"/>
<name>A0A545TKH4_9PROT</name>
<comment type="caution">
    <text evidence="7">The sequence shown here is derived from an EMBL/GenBank/DDBJ whole genome shotgun (WGS) entry which is preliminary data.</text>
</comment>
<keyword evidence="8" id="KW-1185">Reference proteome</keyword>
<evidence type="ECO:0000256" key="3">
    <source>
        <dbReference type="ARBA" id="ARBA00022630"/>
    </source>
</evidence>
<dbReference type="GO" id="GO:0004489">
    <property type="term" value="F:methylenetetrahydrofolate reductase [NAD(P)H] activity"/>
    <property type="evidence" value="ECO:0007669"/>
    <property type="project" value="InterPro"/>
</dbReference>